<feature type="domain" description="Microbial-type PARG catalytic" evidence="2">
    <location>
        <begin position="110"/>
        <end position="278"/>
    </location>
</feature>
<name>A0A4V3XA28_9AGAM</name>
<proteinExistence type="predicted"/>
<comment type="caution">
    <text evidence="3">The sequence shown here is derived from an EMBL/GenBank/DDBJ whole genome shotgun (WGS) entry which is preliminary data.</text>
</comment>
<evidence type="ECO:0000256" key="1">
    <source>
        <dbReference type="SAM" id="MobiDB-lite"/>
    </source>
</evidence>
<evidence type="ECO:0000313" key="4">
    <source>
        <dbReference type="Proteomes" id="UP000308199"/>
    </source>
</evidence>
<evidence type="ECO:0000313" key="3">
    <source>
        <dbReference type="EMBL" id="THG96482.1"/>
    </source>
</evidence>
<dbReference type="PANTHER" id="PTHR35596:SF1">
    <property type="entry name" value="MICROBIAL-TYPE PARG CATALYTIC DOMAIN-CONTAINING PROTEIN"/>
    <property type="match status" value="1"/>
</dbReference>
<dbReference type="InterPro" id="IPR012664">
    <property type="entry name" value="CHP02452"/>
</dbReference>
<dbReference type="NCBIfam" id="TIGR02452">
    <property type="entry name" value="TIGR02452 family protein"/>
    <property type="match status" value="1"/>
</dbReference>
<sequence>MRLIDRILFDHNRPLIEQHGYIKHHPSLPMKAKSAKITKSRRGHRRGRGSSGGALKNRQRSGPEALREHRERLAQIAQDTFRTVLTSRGYSEDVLTDSDDDADARSESPTSQGTFHDLTERIMNTRSATSFYPHYSPLLAGWEKGPSLSVRDATATGSESSVPICSSSSQVFTTQFEFTTSSTLEAARKAWQSYPPIQSNEYGLGILNPASPKRPGGASLNGGVTLEECLVRQSTLYDSLQNSSAGAQFYAEHRSKSDGSGLHDHAMLYSPDVVVIKDDRGHRIAPYTTNIISSVPVHAGTVRAKFSIDNSEFNEGVHSVMHERMARVLRLFEERGDRILILGAFGVGQFCNSPDMIGEIWADLLCGRGAKFQNVFDRIVFAVPGKHRLVFEKAFNSKVLEAELEVWTEDS</sequence>
<dbReference type="InterPro" id="IPR019261">
    <property type="entry name" value="PARG_cat_microbial"/>
</dbReference>
<protein>
    <recommendedName>
        <fullName evidence="2">Microbial-type PARG catalytic domain-containing protein</fullName>
    </recommendedName>
</protein>
<dbReference type="Pfam" id="PF10021">
    <property type="entry name" value="PARG_cat_microb"/>
    <property type="match status" value="1"/>
</dbReference>
<gene>
    <name evidence="3" type="ORF">EW145_g7773</name>
</gene>
<dbReference type="Proteomes" id="UP000308199">
    <property type="component" value="Unassembled WGS sequence"/>
</dbReference>
<dbReference type="OrthoDB" id="9985428at2759"/>
<dbReference type="PANTHER" id="PTHR35596">
    <property type="entry name" value="DUF2263 DOMAIN-CONTAINING PROTEIN"/>
    <property type="match status" value="1"/>
</dbReference>
<dbReference type="AlphaFoldDB" id="A0A4V3XA28"/>
<feature type="compositionally biased region" description="Basic residues" evidence="1">
    <location>
        <begin position="33"/>
        <end position="48"/>
    </location>
</feature>
<dbReference type="InterPro" id="IPR043472">
    <property type="entry name" value="Macro_dom-like"/>
</dbReference>
<organism evidence="3 4">
    <name type="scientific">Phellinidium pouzarii</name>
    <dbReference type="NCBI Taxonomy" id="167371"/>
    <lineage>
        <taxon>Eukaryota</taxon>
        <taxon>Fungi</taxon>
        <taxon>Dikarya</taxon>
        <taxon>Basidiomycota</taxon>
        <taxon>Agaricomycotina</taxon>
        <taxon>Agaricomycetes</taxon>
        <taxon>Hymenochaetales</taxon>
        <taxon>Hymenochaetaceae</taxon>
        <taxon>Phellinidium</taxon>
    </lineage>
</organism>
<dbReference type="Gene3D" id="3.40.220.10">
    <property type="entry name" value="Leucine Aminopeptidase, subunit E, domain 1"/>
    <property type="match status" value="1"/>
</dbReference>
<accession>A0A4V3XA28</accession>
<keyword evidence="4" id="KW-1185">Reference proteome</keyword>
<evidence type="ECO:0000259" key="2">
    <source>
        <dbReference type="Pfam" id="PF10021"/>
    </source>
</evidence>
<feature type="region of interest" description="Disordered" evidence="1">
    <location>
        <begin position="21"/>
        <end position="66"/>
    </location>
</feature>
<feature type="region of interest" description="Disordered" evidence="1">
    <location>
        <begin position="92"/>
        <end position="119"/>
    </location>
</feature>
<dbReference type="EMBL" id="SGPK01000874">
    <property type="protein sequence ID" value="THG96482.1"/>
    <property type="molecule type" value="Genomic_DNA"/>
</dbReference>
<reference evidence="3 4" key="1">
    <citation type="submission" date="2019-02" db="EMBL/GenBank/DDBJ databases">
        <title>Genome sequencing of the rare red list fungi Phellinidium pouzarii.</title>
        <authorList>
            <person name="Buettner E."/>
            <person name="Kellner H."/>
        </authorList>
    </citation>
    <scope>NUCLEOTIDE SEQUENCE [LARGE SCALE GENOMIC DNA]</scope>
    <source>
        <strain evidence="3 4">DSM 108285</strain>
    </source>
</reference>